<dbReference type="Proteomes" id="UP000501900">
    <property type="component" value="Genome"/>
</dbReference>
<protein>
    <submittedName>
        <fullName evidence="1">Uncharacterized protein</fullName>
    </submittedName>
</protein>
<name>A0A6G8R6C9_9CAUD</name>
<evidence type="ECO:0000313" key="1">
    <source>
        <dbReference type="EMBL" id="QIN96948.1"/>
    </source>
</evidence>
<dbReference type="KEGG" id="vg:77946826"/>
<dbReference type="RefSeq" id="YP_010670616.1">
    <property type="nucleotide sequence ID" value="NC_070965.1"/>
</dbReference>
<keyword evidence="2" id="KW-1185">Reference proteome</keyword>
<dbReference type="EMBL" id="MT162467">
    <property type="protein sequence ID" value="QIN96948.1"/>
    <property type="molecule type" value="Genomic_DNA"/>
</dbReference>
<accession>A0A6G8R6C9</accession>
<sequence>MNSKEAIAVVQGKKPTCSLDEYYDAYQWLYDNNVELELPEESMLDKLVCDGVIVTEENPVSMRGLTAMGAVQIFSEVEE</sequence>
<proteinExistence type="predicted"/>
<reference evidence="1 2" key="1">
    <citation type="submission" date="2020-03" db="EMBL/GenBank/DDBJ databases">
        <title>The Isolation and Genome Sequence of a Novel Cyanophage S-H34 from the Huanghai Sea, China.</title>
        <authorList>
            <person name="Jiang T."/>
        </authorList>
    </citation>
    <scope>NUCLEOTIDE SEQUENCE [LARGE SCALE GENOMIC DNA]</scope>
</reference>
<dbReference type="GeneID" id="77946826"/>
<evidence type="ECO:0000313" key="2">
    <source>
        <dbReference type="Proteomes" id="UP000501900"/>
    </source>
</evidence>
<organism evidence="1 2">
    <name type="scientific">Synechococcus phage S-H34</name>
    <dbReference type="NCBI Taxonomy" id="2718942"/>
    <lineage>
        <taxon>Viruses</taxon>
        <taxon>Duplodnaviria</taxon>
        <taxon>Heunggongvirae</taxon>
        <taxon>Uroviricota</taxon>
        <taxon>Caudoviricetes</taxon>
        <taxon>Pantevenvirales</taxon>
        <taxon>Kyanoviridae</taxon>
        <taxon>Makaravirus</taxon>
        <taxon>Makaravirus thirtyfour</taxon>
    </lineage>
</organism>